<dbReference type="RefSeq" id="WP_035809534.1">
    <property type="nucleotide sequence ID" value="NZ_CCSE01000001.1"/>
</dbReference>
<gene>
    <name evidence="1" type="primary">nagB_1</name>
    <name evidence="1" type="ORF">BN1048_01251</name>
</gene>
<dbReference type="Gene3D" id="3.40.50.1360">
    <property type="match status" value="1"/>
</dbReference>
<dbReference type="AlphaFoldDB" id="A0A078M4F6"/>
<evidence type="ECO:0000313" key="2">
    <source>
        <dbReference type="Proteomes" id="UP000044136"/>
    </source>
</evidence>
<dbReference type="Proteomes" id="UP000044136">
    <property type="component" value="Unassembled WGS sequence"/>
</dbReference>
<sequence>MAMNLKIFETKELADIFVADLLRKQIHNNPESILALDVNEDLSQAYEKFVGEVKNHPADLSEVQVFAVGRGNLDVFKNLDIPSSQLNSGGTADDLDDKGKKKVNVALLNLNPNKKVGFNNGNDELFKAKELFIFASGADKSEVVRNLYDANLTGNGSLSEIKNHRMVTVVLDKAAAADLDQDIVEYYTYRFA</sequence>
<dbReference type="HOGENOM" id="CLU_1371491_0_0_9"/>
<protein>
    <submittedName>
        <fullName evidence="1">Glucosamine-6-phosphate deaminase</fullName>
    </submittedName>
</protein>
<dbReference type="SUPFAM" id="SSF100950">
    <property type="entry name" value="NagB/RpiA/CoA transferase-like"/>
    <property type="match status" value="1"/>
</dbReference>
<organism evidence="1 2">
    <name type="scientific">Jeotgalicoccus saudimassiliensis</name>
    <dbReference type="NCBI Taxonomy" id="1461582"/>
    <lineage>
        <taxon>Bacteria</taxon>
        <taxon>Bacillati</taxon>
        <taxon>Bacillota</taxon>
        <taxon>Bacilli</taxon>
        <taxon>Bacillales</taxon>
        <taxon>Staphylococcaceae</taxon>
        <taxon>Jeotgalicoccus</taxon>
    </lineage>
</organism>
<keyword evidence="2" id="KW-1185">Reference proteome</keyword>
<name>A0A078M4F6_9STAP</name>
<dbReference type="STRING" id="1461582.BN1048_01251"/>
<dbReference type="InterPro" id="IPR037171">
    <property type="entry name" value="NagB/RpiA_transferase-like"/>
</dbReference>
<reference evidence="1 2" key="1">
    <citation type="submission" date="2014-07" db="EMBL/GenBank/DDBJ databases">
        <authorList>
            <person name="Urmite Genomes Urmite Genomes"/>
        </authorList>
    </citation>
    <scope>NUCLEOTIDE SEQUENCE [LARGE SCALE GENOMIC DNA]</scope>
    <source>
        <strain evidence="1 2">13MG44_air</strain>
    </source>
</reference>
<accession>A0A078M4F6</accession>
<proteinExistence type="predicted"/>
<dbReference type="eggNOG" id="COG0363">
    <property type="taxonomic scope" value="Bacteria"/>
</dbReference>
<dbReference type="OrthoDB" id="2405709at2"/>
<dbReference type="EMBL" id="CCSE01000001">
    <property type="protein sequence ID" value="CEA01150.1"/>
    <property type="molecule type" value="Genomic_DNA"/>
</dbReference>
<evidence type="ECO:0000313" key="1">
    <source>
        <dbReference type="EMBL" id="CEA01150.1"/>
    </source>
</evidence>